<evidence type="ECO:0000259" key="3">
    <source>
        <dbReference type="SMART" id="SM00822"/>
    </source>
</evidence>
<dbReference type="InterPro" id="IPR002347">
    <property type="entry name" value="SDR_fam"/>
</dbReference>
<dbReference type="STRING" id="546871.SAMN04488543_2985"/>
<gene>
    <name evidence="4" type="ORF">SAMN04488543_2985</name>
</gene>
<proteinExistence type="inferred from homology"/>
<evidence type="ECO:0000256" key="2">
    <source>
        <dbReference type="ARBA" id="ARBA00023002"/>
    </source>
</evidence>
<dbReference type="SMART" id="SM00822">
    <property type="entry name" value="PKS_KR"/>
    <property type="match status" value="1"/>
</dbReference>
<dbReference type="Gene3D" id="3.40.50.720">
    <property type="entry name" value="NAD(P)-binding Rossmann-like Domain"/>
    <property type="match status" value="1"/>
</dbReference>
<dbReference type="AlphaFoldDB" id="A0A1H1XH35"/>
<keyword evidence="2" id="KW-0560">Oxidoreductase</keyword>
<name>A0A1H1XH35_9ACTN</name>
<dbReference type="SUPFAM" id="SSF51735">
    <property type="entry name" value="NAD(P)-binding Rossmann-fold domains"/>
    <property type="match status" value="1"/>
</dbReference>
<dbReference type="Pfam" id="PF00106">
    <property type="entry name" value="adh_short"/>
    <property type="match status" value="1"/>
</dbReference>
<feature type="domain" description="Ketoreductase" evidence="3">
    <location>
        <begin position="7"/>
        <end position="193"/>
    </location>
</feature>
<evidence type="ECO:0000256" key="1">
    <source>
        <dbReference type="ARBA" id="ARBA00006484"/>
    </source>
</evidence>
<dbReference type="RefSeq" id="WP_157720514.1">
    <property type="nucleotide sequence ID" value="NZ_LT629749.1"/>
</dbReference>
<dbReference type="PRINTS" id="PR00081">
    <property type="entry name" value="GDHRDH"/>
</dbReference>
<dbReference type="OrthoDB" id="5242868at2"/>
<evidence type="ECO:0000313" key="4">
    <source>
        <dbReference type="EMBL" id="SDT08109.1"/>
    </source>
</evidence>
<dbReference type="PANTHER" id="PTHR44196:SF1">
    <property type="entry name" value="DEHYDROGENASE_REDUCTASE SDR FAMILY MEMBER 7B"/>
    <property type="match status" value="1"/>
</dbReference>
<dbReference type="InterPro" id="IPR057326">
    <property type="entry name" value="KR_dom"/>
</dbReference>
<dbReference type="Proteomes" id="UP000199092">
    <property type="component" value="Chromosome I"/>
</dbReference>
<organism evidence="4 5">
    <name type="scientific">Friedmanniella luteola</name>
    <dbReference type="NCBI Taxonomy" id="546871"/>
    <lineage>
        <taxon>Bacteria</taxon>
        <taxon>Bacillati</taxon>
        <taxon>Actinomycetota</taxon>
        <taxon>Actinomycetes</taxon>
        <taxon>Propionibacteriales</taxon>
        <taxon>Nocardioidaceae</taxon>
        <taxon>Friedmanniella</taxon>
    </lineage>
</organism>
<reference evidence="4 5" key="1">
    <citation type="submission" date="2016-10" db="EMBL/GenBank/DDBJ databases">
        <authorList>
            <person name="de Groot N.N."/>
        </authorList>
    </citation>
    <scope>NUCLEOTIDE SEQUENCE [LARGE SCALE GENOMIC DNA]</scope>
    <source>
        <strain evidence="4 5">DSM 21741</strain>
    </source>
</reference>
<protein>
    <submittedName>
        <fullName evidence="4">Short-chain dehydrogenase</fullName>
    </submittedName>
</protein>
<evidence type="ECO:0000313" key="5">
    <source>
        <dbReference type="Proteomes" id="UP000199092"/>
    </source>
</evidence>
<dbReference type="EMBL" id="LT629749">
    <property type="protein sequence ID" value="SDT08109.1"/>
    <property type="molecule type" value="Genomic_DNA"/>
</dbReference>
<keyword evidence="5" id="KW-1185">Reference proteome</keyword>
<dbReference type="PANTHER" id="PTHR44196">
    <property type="entry name" value="DEHYDROGENASE/REDUCTASE SDR FAMILY MEMBER 7B"/>
    <property type="match status" value="1"/>
</dbReference>
<dbReference type="InterPro" id="IPR036291">
    <property type="entry name" value="NAD(P)-bd_dom_sf"/>
</dbReference>
<comment type="similarity">
    <text evidence="1">Belongs to the short-chain dehydrogenases/reductases (SDR) family.</text>
</comment>
<dbReference type="PROSITE" id="PS00061">
    <property type="entry name" value="ADH_SHORT"/>
    <property type="match status" value="1"/>
</dbReference>
<dbReference type="GO" id="GO:0016491">
    <property type="term" value="F:oxidoreductase activity"/>
    <property type="evidence" value="ECO:0007669"/>
    <property type="project" value="UniProtKB-KW"/>
</dbReference>
<accession>A0A1H1XH35</accession>
<dbReference type="InterPro" id="IPR020904">
    <property type="entry name" value="Sc_DH/Rdtase_CS"/>
</dbReference>
<sequence>MDEQAARVVVVTGASSGIGLATALDAAGRGDHVVLLARGPAALADAAEQCRVAGAASALDLPTDVADDAAVQRAFAAVTSRYGRVDAVVHSAGLVAYGRLEDVPAAIFDRVVQTNLLGSVNVARAVLPGMREANAGTLVLIGSLIGYIAPPYMSAYAVSKWGVRGLARLLQVENVDRDGVHICHLAPGGIDTPIYLQAANYLGWVGRPPPPVVKPERVARAALRLLDHPRPRIQVGPVNWPTIWGFNLFPAVFDRIVTPLFEVAATDVRQAAVDVPGNVPAPVPEGNRLRGGQGSPVASIAAGLRARLGRRGRR</sequence>
<dbReference type="GO" id="GO:0016020">
    <property type="term" value="C:membrane"/>
    <property type="evidence" value="ECO:0007669"/>
    <property type="project" value="TreeGrafter"/>
</dbReference>